<dbReference type="Proteomes" id="UP001164819">
    <property type="component" value="Chromosome"/>
</dbReference>
<evidence type="ECO:0000256" key="1">
    <source>
        <dbReference type="ARBA" id="ARBA00023115"/>
    </source>
</evidence>
<proteinExistence type="predicted"/>
<dbReference type="GO" id="GO:0006596">
    <property type="term" value="P:polyamine biosynthetic process"/>
    <property type="evidence" value="ECO:0007669"/>
    <property type="project" value="UniProtKB-KW"/>
</dbReference>
<sequence length="269" mass="30465">MLLKRKSIERDESLRPPAGTTGKTKKRKIKYAPVTLSEQSGVRYLHFGTEWIQGAMRLRKPNGLELEYSRKMMSWLLFNRNPRVICQLGLGAGSLTKFCYCQFPDALTVAVELNPEVISVCKSMFALPEEDEHLQIFEMDAMDFVNDENNFGIFDVMHSDLYDATARGPVLDTPEFYAACRQCLVSDGMMTVNLFGDHPSFERNLSAMRKVFDAVACLSPTAEGNVIALAFKKRPEPDDDELGRRAEIVREKFGLPAKKWVKDIRKALA</sequence>
<dbReference type="Gene3D" id="3.40.50.150">
    <property type="entry name" value="Vaccinia Virus protein VP39"/>
    <property type="match status" value="1"/>
</dbReference>
<dbReference type="AlphaFoldDB" id="A0A9E9LDK8"/>
<evidence type="ECO:0000313" key="2">
    <source>
        <dbReference type="EMBL" id="WAV92163.1"/>
    </source>
</evidence>
<dbReference type="PANTHER" id="PTHR43317:SF1">
    <property type="entry name" value="THERMOSPERMINE SYNTHASE ACAULIS5"/>
    <property type="match status" value="1"/>
</dbReference>
<dbReference type="EMBL" id="CP098251">
    <property type="protein sequence ID" value="WAV92163.1"/>
    <property type="molecule type" value="Genomic_DNA"/>
</dbReference>
<name>A0A9E9LDK8_9BURK</name>
<dbReference type="RefSeq" id="WP_269316403.1">
    <property type="nucleotide sequence ID" value="NZ_CP098251.1"/>
</dbReference>
<accession>A0A9E9LDK8</accession>
<dbReference type="PANTHER" id="PTHR43317">
    <property type="entry name" value="THERMOSPERMINE SYNTHASE ACAULIS5"/>
    <property type="match status" value="1"/>
</dbReference>
<organism evidence="2">
    <name type="scientific">Oxalobacter aliiformigenes</name>
    <dbReference type="NCBI Taxonomy" id="2946593"/>
    <lineage>
        <taxon>Bacteria</taxon>
        <taxon>Pseudomonadati</taxon>
        <taxon>Pseudomonadota</taxon>
        <taxon>Betaproteobacteria</taxon>
        <taxon>Burkholderiales</taxon>
        <taxon>Oxalobacteraceae</taxon>
        <taxon>Oxalobacter</taxon>
    </lineage>
</organism>
<keyword evidence="1" id="KW-0620">Polyamine biosynthesis</keyword>
<dbReference type="SUPFAM" id="SSF53335">
    <property type="entry name" value="S-adenosyl-L-methionine-dependent methyltransferases"/>
    <property type="match status" value="1"/>
</dbReference>
<dbReference type="Pfam" id="PF01564">
    <property type="entry name" value="Spermine_synth"/>
    <property type="match status" value="1"/>
</dbReference>
<protein>
    <submittedName>
        <fullName evidence="2">Spermidine synthase</fullName>
    </submittedName>
</protein>
<reference evidence="2" key="1">
    <citation type="journal article" date="2022" name="Front. Microbiol.">
        <title>New perspectives on an old grouping: The genomic and phenotypic variability of Oxalobacter formigenes and the implications for calcium oxalate stone prevention.</title>
        <authorList>
            <person name="Chmiel J.A."/>
            <person name="Carr C."/>
            <person name="Stuivenberg G.A."/>
            <person name="Venema R."/>
            <person name="Chanyi R.M."/>
            <person name="Al K.F."/>
            <person name="Giguere D."/>
            <person name="Say H."/>
            <person name="Akouris P.P."/>
            <person name="Dominguez Romero S.A."/>
            <person name="Kwong A."/>
            <person name="Tai V."/>
            <person name="Koval S.F."/>
            <person name="Razvi H."/>
            <person name="Bjazevic J."/>
            <person name="Burton J.P."/>
        </authorList>
    </citation>
    <scope>NUCLEOTIDE SEQUENCE</scope>
    <source>
        <strain evidence="2">OxK</strain>
    </source>
</reference>
<gene>
    <name evidence="2" type="ORF">NB646_02920</name>
</gene>
<dbReference type="InterPro" id="IPR029063">
    <property type="entry name" value="SAM-dependent_MTases_sf"/>
</dbReference>